<sequence length="191" mass="21551">MEDITLEKIDIIRERAGVTYARAKEVLEINEGNIVDSLIYIESNLEDKEKKIYSTLDELIKWLKDIVNKGNVNRIRIKKEDRVLVDVPINAGIAVGVIAAVWKPLIAIGLATATLTTVTVEITKDDGTIEVVNKIIKSKTSNFTKDVKGKIDGITNVVKDKFKKEKSKDEIKSNDEPVYKYTVKFEDIDKE</sequence>
<accession>A0A2S6G182</accession>
<dbReference type="Gene3D" id="1.10.8.10">
    <property type="entry name" value="DNA helicase RuvA subunit, C-terminal domain"/>
    <property type="match status" value="1"/>
</dbReference>
<feature type="domain" description="DUF4342" evidence="1">
    <location>
        <begin position="48"/>
        <end position="124"/>
    </location>
</feature>
<dbReference type="RefSeq" id="WP_104408933.1">
    <property type="nucleotide sequence ID" value="NZ_PTIS01000001.1"/>
</dbReference>
<dbReference type="STRING" id="37659.GCA_000703125_02736"/>
<evidence type="ECO:0000259" key="1">
    <source>
        <dbReference type="Pfam" id="PF14242"/>
    </source>
</evidence>
<dbReference type="InterPro" id="IPR009060">
    <property type="entry name" value="UBA-like_sf"/>
</dbReference>
<organism evidence="2 3">
    <name type="scientific">Clostridium algidicarnis DSM 15099</name>
    <dbReference type="NCBI Taxonomy" id="1121295"/>
    <lineage>
        <taxon>Bacteria</taxon>
        <taxon>Bacillati</taxon>
        <taxon>Bacillota</taxon>
        <taxon>Clostridia</taxon>
        <taxon>Eubacteriales</taxon>
        <taxon>Clostridiaceae</taxon>
        <taxon>Clostridium</taxon>
    </lineage>
</organism>
<evidence type="ECO:0000313" key="3">
    <source>
        <dbReference type="Proteomes" id="UP000239863"/>
    </source>
</evidence>
<dbReference type="Proteomes" id="UP000239863">
    <property type="component" value="Unassembled WGS sequence"/>
</dbReference>
<dbReference type="SUPFAM" id="SSF46934">
    <property type="entry name" value="UBA-like"/>
    <property type="match status" value="1"/>
</dbReference>
<dbReference type="EMBL" id="PTIS01000001">
    <property type="protein sequence ID" value="PPK49560.1"/>
    <property type="molecule type" value="Genomic_DNA"/>
</dbReference>
<gene>
    <name evidence="2" type="ORF">BD821_101221</name>
</gene>
<protein>
    <submittedName>
        <fullName evidence="2">Uncharacterized protein DUF4342</fullName>
    </submittedName>
</protein>
<proteinExistence type="predicted"/>
<reference evidence="2 3" key="1">
    <citation type="submission" date="2018-02" db="EMBL/GenBank/DDBJ databases">
        <title>Genomic Encyclopedia of Archaeal and Bacterial Type Strains, Phase II (KMG-II): from individual species to whole genera.</title>
        <authorList>
            <person name="Goeker M."/>
        </authorList>
    </citation>
    <scope>NUCLEOTIDE SEQUENCE [LARGE SCALE GENOMIC DNA]</scope>
    <source>
        <strain evidence="2 3">DSM 15099</strain>
    </source>
</reference>
<dbReference type="AlphaFoldDB" id="A0A2S6G182"/>
<dbReference type="InterPro" id="IPR025642">
    <property type="entry name" value="DUF4342"/>
</dbReference>
<dbReference type="OrthoDB" id="129626at2"/>
<dbReference type="Pfam" id="PF14242">
    <property type="entry name" value="DUF4342"/>
    <property type="match status" value="1"/>
</dbReference>
<evidence type="ECO:0000313" key="2">
    <source>
        <dbReference type="EMBL" id="PPK49560.1"/>
    </source>
</evidence>
<comment type="caution">
    <text evidence="2">The sequence shown here is derived from an EMBL/GenBank/DDBJ whole genome shotgun (WGS) entry which is preliminary data.</text>
</comment>
<name>A0A2S6G182_9CLOT</name>